<dbReference type="Gene3D" id="2.60.120.1130">
    <property type="match status" value="1"/>
</dbReference>
<organism evidence="1 2">
    <name type="scientific">Patiriisocius marinistellae</name>
    <dbReference type="NCBI Taxonomy" id="2494560"/>
    <lineage>
        <taxon>Bacteria</taxon>
        <taxon>Pseudomonadati</taxon>
        <taxon>Bacteroidota</taxon>
        <taxon>Flavobacteriia</taxon>
        <taxon>Flavobacteriales</taxon>
        <taxon>Flavobacteriaceae</taxon>
        <taxon>Patiriisocius</taxon>
    </lineage>
</organism>
<reference evidence="1 2" key="1">
    <citation type="submission" date="2019-08" db="EMBL/GenBank/DDBJ databases">
        <title>Ulvibacter marinistellae sp. nov., isolated from a starfish, Patiria pectinifera.</title>
        <authorList>
            <person name="Kawano K."/>
            <person name="Ushijima N."/>
            <person name="Kihara M."/>
            <person name="Itoh H."/>
        </authorList>
    </citation>
    <scope>NUCLEOTIDE SEQUENCE [LARGE SCALE GENOMIC DNA]</scope>
    <source>
        <strain evidence="1 2">KK4</strain>
    </source>
</reference>
<dbReference type="AlphaFoldDB" id="A0A5J4G066"/>
<gene>
    <name evidence="1" type="ORF">ULMS_24400</name>
</gene>
<evidence type="ECO:0000313" key="1">
    <source>
        <dbReference type="EMBL" id="GEQ86932.1"/>
    </source>
</evidence>
<comment type="caution">
    <text evidence="1">The sequence shown here is derived from an EMBL/GenBank/DDBJ whole genome shotgun (WGS) entry which is preliminary data.</text>
</comment>
<dbReference type="Proteomes" id="UP000326994">
    <property type="component" value="Unassembled WGS sequence"/>
</dbReference>
<dbReference type="RefSeq" id="WP_151894853.1">
    <property type="nucleotide sequence ID" value="NZ_BKCF01000005.1"/>
</dbReference>
<dbReference type="Gene3D" id="3.10.620.30">
    <property type="match status" value="1"/>
</dbReference>
<accession>A0A5J4G066</accession>
<sequence>MKQFLFFIFLIATLSIYAQEYKYTPVTIAQLTEQKDSLFLEADAKYILKDIEYTYGQKLRIFERIKIYTKEGFAFAKEEIGFTTIEDLEAYTYNLDEGEVKKTKVPSSSIFVEKFEDENTITKVTYPEVRVGSILEISYTIPYAGLRMIGVQSIIPIKSIRVYLKSAVLRELTITQNPLSGIVLTSEKNDDGIFYSGKNIPPLKQEKFVTNIQNYRAQIRIEQVGSYGERYMESWEEIAALYNDTGFFGKQLERKRYFEYDLPKILGDEINPLKRAKLIYAHVQDKMEWTEYYSRGSEDIKKAYKEEKGTIAEINFIVIAMMRKAGLNANPLLTATLSRGYVLSPSATIFNATICSVEIFGNTYILDASRKINAFGELSNEMINGNGLLIYKNDDWKLFPTSPTLVSKEINIVNATIDPIVKNIKGEIKTRINGYFSNRYRSNYENSMKDSYWENLEEMHNTLKIENPIITGDENVDLPITFKANFQKETYVEDINNELYFSPLFIFGNEVDEFNDTERKYPLDFRFPYHKSYKINFTIPDNYKVVSLLEPKNLAMPDGIASLKYDNNVSGNQIQISMDFEINYSLLGADYYEGIKKIFTEYFKISNAKIVLAKK</sequence>
<dbReference type="EMBL" id="BKCF01000005">
    <property type="protein sequence ID" value="GEQ86932.1"/>
    <property type="molecule type" value="Genomic_DNA"/>
</dbReference>
<proteinExistence type="predicted"/>
<dbReference type="Gene3D" id="2.60.40.3140">
    <property type="match status" value="1"/>
</dbReference>
<protein>
    <submittedName>
        <fullName evidence="1">Uncharacterized protein</fullName>
    </submittedName>
</protein>
<name>A0A5J4G066_9FLAO</name>
<keyword evidence="2" id="KW-1185">Reference proteome</keyword>
<evidence type="ECO:0000313" key="2">
    <source>
        <dbReference type="Proteomes" id="UP000326994"/>
    </source>
</evidence>
<dbReference type="OrthoDB" id="98874at2"/>